<dbReference type="PANTHER" id="PTHR30055">
    <property type="entry name" value="HTH-TYPE TRANSCRIPTIONAL REGULATOR RUTR"/>
    <property type="match status" value="1"/>
</dbReference>
<protein>
    <submittedName>
        <fullName evidence="4">Transcriptional regulator</fullName>
    </submittedName>
</protein>
<dbReference type="InterPro" id="IPR036271">
    <property type="entry name" value="Tet_transcr_reg_TetR-rel_C_sf"/>
</dbReference>
<evidence type="ECO:0000313" key="5">
    <source>
        <dbReference type="Proteomes" id="UP000015350"/>
    </source>
</evidence>
<dbReference type="PANTHER" id="PTHR30055:SF237">
    <property type="entry name" value="TRANSCRIPTIONAL REPRESSOR MCE3R"/>
    <property type="match status" value="1"/>
</dbReference>
<dbReference type="PRINTS" id="PR00455">
    <property type="entry name" value="HTHTETR"/>
</dbReference>
<dbReference type="STRING" id="1316936.K678_04246"/>
<comment type="caution">
    <text evidence="4">The sequence shown here is derived from an EMBL/GenBank/DDBJ whole genome shotgun (WGS) entry which is preliminary data.</text>
</comment>
<dbReference type="Gene3D" id="1.10.10.60">
    <property type="entry name" value="Homeodomain-like"/>
    <property type="match status" value="1"/>
</dbReference>
<dbReference type="eggNOG" id="COG1309">
    <property type="taxonomic scope" value="Bacteria"/>
</dbReference>
<dbReference type="PATRIC" id="fig|1316936.3.peg.848"/>
<proteinExistence type="predicted"/>
<dbReference type="Pfam" id="PF00440">
    <property type="entry name" value="TetR_N"/>
    <property type="match status" value="1"/>
</dbReference>
<feature type="DNA-binding region" description="H-T-H motif" evidence="2">
    <location>
        <begin position="21"/>
        <end position="40"/>
    </location>
</feature>
<dbReference type="GO" id="GO:0000976">
    <property type="term" value="F:transcription cis-regulatory region binding"/>
    <property type="evidence" value="ECO:0007669"/>
    <property type="project" value="TreeGrafter"/>
</dbReference>
<reference evidence="4 5" key="1">
    <citation type="submission" date="2013-04" db="EMBL/GenBank/DDBJ databases">
        <authorList>
            <person name="Kuznetsov B."/>
            <person name="Ivanovsky R."/>
        </authorList>
    </citation>
    <scope>NUCLEOTIDE SEQUENCE [LARGE SCALE GENOMIC DNA]</scope>
    <source>
        <strain evidence="4 5">MGU-K5</strain>
    </source>
</reference>
<sequence>MEAISQAGLRLIYEKGYEAMSLRHLATEVGLQVGSLYNHISTKQDLLFGLLRKHMEDLLSSLDEALAPAGDAHQKLQTFAAFHVSYHIARKREVFICYSELRSLDPENYDIIVAMRRAYEQRLITILEDGLAEGRFSVADPQVAAYGILAMLTGVCTWFRPDGRLGADDVVTLYTGMVLDAVGDKTPRPPSSNPEGS</sequence>
<gene>
    <name evidence="4" type="ORF">K678_04246</name>
</gene>
<dbReference type="Proteomes" id="UP000015350">
    <property type="component" value="Unassembled WGS sequence"/>
</dbReference>
<dbReference type="AlphaFoldDB" id="S9TWJ1"/>
<dbReference type="RefSeq" id="WP_021131220.1">
    <property type="nucleotide sequence ID" value="NZ_AQPH01000009.1"/>
</dbReference>
<dbReference type="SUPFAM" id="SSF48498">
    <property type="entry name" value="Tetracyclin repressor-like, C-terminal domain"/>
    <property type="match status" value="1"/>
</dbReference>
<keyword evidence="1 2" id="KW-0238">DNA-binding</keyword>
<dbReference type="GO" id="GO:0003700">
    <property type="term" value="F:DNA-binding transcription factor activity"/>
    <property type="evidence" value="ECO:0007669"/>
    <property type="project" value="TreeGrafter"/>
</dbReference>
<dbReference type="Pfam" id="PF17932">
    <property type="entry name" value="TetR_C_24"/>
    <property type="match status" value="1"/>
</dbReference>
<dbReference type="InterPro" id="IPR001647">
    <property type="entry name" value="HTH_TetR"/>
</dbReference>
<dbReference type="InterPro" id="IPR041490">
    <property type="entry name" value="KstR2_TetR_C"/>
</dbReference>
<dbReference type="PROSITE" id="PS50977">
    <property type="entry name" value="HTH_TETR_2"/>
    <property type="match status" value="1"/>
</dbReference>
<dbReference type="SUPFAM" id="SSF46689">
    <property type="entry name" value="Homeodomain-like"/>
    <property type="match status" value="1"/>
</dbReference>
<accession>S9TWJ1</accession>
<evidence type="ECO:0000256" key="2">
    <source>
        <dbReference type="PROSITE-ProRule" id="PRU00335"/>
    </source>
</evidence>
<dbReference type="InterPro" id="IPR009057">
    <property type="entry name" value="Homeodomain-like_sf"/>
</dbReference>
<evidence type="ECO:0000256" key="1">
    <source>
        <dbReference type="ARBA" id="ARBA00023125"/>
    </source>
</evidence>
<evidence type="ECO:0000313" key="4">
    <source>
        <dbReference type="EMBL" id="EPY02785.1"/>
    </source>
</evidence>
<evidence type="ECO:0000259" key="3">
    <source>
        <dbReference type="PROSITE" id="PS50977"/>
    </source>
</evidence>
<name>S9TWJ1_MAGFU</name>
<dbReference type="Gene3D" id="1.10.357.10">
    <property type="entry name" value="Tetracycline Repressor, domain 2"/>
    <property type="match status" value="1"/>
</dbReference>
<dbReference type="InterPro" id="IPR050109">
    <property type="entry name" value="HTH-type_TetR-like_transc_reg"/>
</dbReference>
<organism evidence="4 5">
    <name type="scientific">Magnetospirillum fulvum MGU-K5</name>
    <dbReference type="NCBI Taxonomy" id="1316936"/>
    <lineage>
        <taxon>Bacteria</taxon>
        <taxon>Pseudomonadati</taxon>
        <taxon>Pseudomonadota</taxon>
        <taxon>Alphaproteobacteria</taxon>
        <taxon>Rhodospirillales</taxon>
        <taxon>Rhodospirillaceae</taxon>
        <taxon>Magnetospirillum</taxon>
    </lineage>
</organism>
<dbReference type="EMBL" id="AQPH01000009">
    <property type="protein sequence ID" value="EPY02785.1"/>
    <property type="molecule type" value="Genomic_DNA"/>
</dbReference>
<feature type="domain" description="HTH tetR-type" evidence="3">
    <location>
        <begin position="1"/>
        <end position="58"/>
    </location>
</feature>